<proteinExistence type="predicted"/>
<dbReference type="Proteomes" id="UP001144313">
    <property type="component" value="Unassembled WGS sequence"/>
</dbReference>
<protein>
    <submittedName>
        <fullName evidence="2">Uncharacterized protein</fullName>
    </submittedName>
</protein>
<gene>
    <name evidence="2" type="ORF">GALLR39Z86_22570</name>
</gene>
<sequence length="58" mass="6132">MLSDKPDTGIEAAHLYNDSPGDPKRLRDMTVLTSAARISGLGDARVASKPETAASRYG</sequence>
<organism evidence="2 3">
    <name type="scientific">Glycomyces algeriensis</name>
    <dbReference type="NCBI Taxonomy" id="256037"/>
    <lineage>
        <taxon>Bacteria</taxon>
        <taxon>Bacillati</taxon>
        <taxon>Actinomycetota</taxon>
        <taxon>Actinomycetes</taxon>
        <taxon>Glycomycetales</taxon>
        <taxon>Glycomycetaceae</taxon>
        <taxon>Glycomyces</taxon>
    </lineage>
</organism>
<dbReference type="AlphaFoldDB" id="A0A9W6G8U8"/>
<evidence type="ECO:0000313" key="2">
    <source>
        <dbReference type="EMBL" id="GLI42407.1"/>
    </source>
</evidence>
<name>A0A9W6G8U8_9ACTN</name>
<evidence type="ECO:0000256" key="1">
    <source>
        <dbReference type="SAM" id="MobiDB-lite"/>
    </source>
</evidence>
<evidence type="ECO:0000313" key="3">
    <source>
        <dbReference type="Proteomes" id="UP001144313"/>
    </source>
</evidence>
<reference evidence="2" key="1">
    <citation type="submission" date="2022-12" db="EMBL/GenBank/DDBJ databases">
        <title>Reference genome sequencing for broad-spectrum identification of bacterial and archaeal isolates by mass spectrometry.</title>
        <authorList>
            <person name="Sekiguchi Y."/>
            <person name="Tourlousse D.M."/>
        </authorList>
    </citation>
    <scope>NUCLEOTIDE SEQUENCE</scope>
    <source>
        <strain evidence="2">LLR39Z86</strain>
    </source>
</reference>
<feature type="region of interest" description="Disordered" evidence="1">
    <location>
        <begin position="1"/>
        <end position="25"/>
    </location>
</feature>
<keyword evidence="3" id="KW-1185">Reference proteome</keyword>
<accession>A0A9W6G8U8</accession>
<dbReference type="EMBL" id="BSDT01000001">
    <property type="protein sequence ID" value="GLI42407.1"/>
    <property type="molecule type" value="Genomic_DNA"/>
</dbReference>
<comment type="caution">
    <text evidence="2">The sequence shown here is derived from an EMBL/GenBank/DDBJ whole genome shotgun (WGS) entry which is preliminary data.</text>
</comment>